<gene>
    <name evidence="2" type="ordered locus">Adeh_2869</name>
</gene>
<protein>
    <submittedName>
        <fullName evidence="2">Uncharacterized protein</fullName>
    </submittedName>
</protein>
<sequence length="87" mass="10255">MPRGGGPLALAPGAGETRPHRPARPTFRRRGGAKMDREDRTREARTEPRPEDRERQHERATAPPIEREHETWQGILEEDERRERERR</sequence>
<organism evidence="2 3">
    <name type="scientific">Anaeromyxobacter dehalogenans (strain 2CP-C)</name>
    <dbReference type="NCBI Taxonomy" id="290397"/>
    <lineage>
        <taxon>Bacteria</taxon>
        <taxon>Pseudomonadati</taxon>
        <taxon>Myxococcota</taxon>
        <taxon>Myxococcia</taxon>
        <taxon>Myxococcales</taxon>
        <taxon>Cystobacterineae</taxon>
        <taxon>Anaeromyxobacteraceae</taxon>
        <taxon>Anaeromyxobacter</taxon>
    </lineage>
</organism>
<dbReference type="STRING" id="290397.Adeh_2869"/>
<dbReference type="HOGENOM" id="CLU_2476562_0_0_7"/>
<feature type="compositionally biased region" description="Basic and acidic residues" evidence="1">
    <location>
        <begin position="33"/>
        <end position="71"/>
    </location>
</feature>
<accession>Q2IDH9</accession>
<dbReference type="KEGG" id="ade:Adeh_2869"/>
<evidence type="ECO:0000256" key="1">
    <source>
        <dbReference type="SAM" id="MobiDB-lite"/>
    </source>
</evidence>
<dbReference type="EMBL" id="CP000251">
    <property type="protein sequence ID" value="ABC82639.1"/>
    <property type="molecule type" value="Genomic_DNA"/>
</dbReference>
<dbReference type="AlphaFoldDB" id="Q2IDH9"/>
<feature type="compositionally biased region" description="Basic residues" evidence="1">
    <location>
        <begin position="20"/>
        <end position="32"/>
    </location>
</feature>
<evidence type="ECO:0000313" key="3">
    <source>
        <dbReference type="Proteomes" id="UP000001935"/>
    </source>
</evidence>
<evidence type="ECO:0000313" key="2">
    <source>
        <dbReference type="EMBL" id="ABC82639.1"/>
    </source>
</evidence>
<dbReference type="Proteomes" id="UP000001935">
    <property type="component" value="Chromosome"/>
</dbReference>
<reference evidence="2 3" key="1">
    <citation type="submission" date="2006-01" db="EMBL/GenBank/DDBJ databases">
        <title>Complete sequence of Anaeromyxobacter dehalogenans 2CP-C.</title>
        <authorList>
            <consortium name="US DOE Joint Genome Institute"/>
            <person name="Copeland A."/>
            <person name="Lucas S."/>
            <person name="Lapidus A."/>
            <person name="Barry K."/>
            <person name="Detter J.C."/>
            <person name="Glavina T."/>
            <person name="Hammon N."/>
            <person name="Israni S."/>
            <person name="Pitluck S."/>
            <person name="Brettin T."/>
            <person name="Bruce D."/>
            <person name="Han C."/>
            <person name="Tapia R."/>
            <person name="Gilna P."/>
            <person name="Kiss H."/>
            <person name="Schmutz J."/>
            <person name="Larimer F."/>
            <person name="Land M."/>
            <person name="Kyrpides N."/>
            <person name="Anderson I."/>
            <person name="Sanford R.A."/>
            <person name="Ritalahti K.M."/>
            <person name="Thomas H.S."/>
            <person name="Kirby J.R."/>
            <person name="Zhulin I.B."/>
            <person name="Loeffler F.E."/>
            <person name="Richardson P."/>
        </authorList>
    </citation>
    <scope>NUCLEOTIDE SEQUENCE [LARGE SCALE GENOMIC DNA]</scope>
    <source>
        <strain evidence="2 3">2CP-C</strain>
    </source>
</reference>
<proteinExistence type="predicted"/>
<name>Q2IDH9_ANADE</name>
<feature type="region of interest" description="Disordered" evidence="1">
    <location>
        <begin position="1"/>
        <end position="87"/>
    </location>
</feature>